<evidence type="ECO:0000256" key="5">
    <source>
        <dbReference type="ARBA" id="ARBA00022832"/>
    </source>
</evidence>
<dbReference type="GO" id="GO:0009922">
    <property type="term" value="F:fatty acid elongase activity"/>
    <property type="evidence" value="ECO:0007669"/>
    <property type="project" value="UniProtKB-EC"/>
</dbReference>
<keyword evidence="4 10" id="KW-0812">Transmembrane</keyword>
<dbReference type="PANTHER" id="PTHR11157">
    <property type="entry name" value="FATTY ACID ACYL TRANSFERASE-RELATED"/>
    <property type="match status" value="1"/>
</dbReference>
<evidence type="ECO:0000256" key="3">
    <source>
        <dbReference type="ARBA" id="ARBA00022679"/>
    </source>
</evidence>
<evidence type="ECO:0000256" key="1">
    <source>
        <dbReference type="ARBA" id="ARBA00004141"/>
    </source>
</evidence>
<accession>A0A6P8KL32</accession>
<feature type="transmembrane region" description="Helical" evidence="10">
    <location>
        <begin position="186"/>
        <end position="208"/>
    </location>
</feature>
<dbReference type="InterPro" id="IPR030457">
    <property type="entry name" value="ELO_CS"/>
</dbReference>
<evidence type="ECO:0000256" key="7">
    <source>
        <dbReference type="ARBA" id="ARBA00023098"/>
    </source>
</evidence>
<evidence type="ECO:0000256" key="2">
    <source>
        <dbReference type="ARBA" id="ARBA00022516"/>
    </source>
</evidence>
<proteinExistence type="inferred from homology"/>
<dbReference type="EC" id="2.3.1.199" evidence="10"/>
<dbReference type="GO" id="GO:0042761">
    <property type="term" value="P:very long-chain fatty acid biosynthetic process"/>
    <property type="evidence" value="ECO:0007669"/>
    <property type="project" value="TreeGrafter"/>
</dbReference>
<gene>
    <name evidence="12" type="primary">LOC117143487</name>
</gene>
<dbReference type="GO" id="GO:0005789">
    <property type="term" value="C:endoplasmic reticulum membrane"/>
    <property type="evidence" value="ECO:0007669"/>
    <property type="project" value="TreeGrafter"/>
</dbReference>
<evidence type="ECO:0000256" key="10">
    <source>
        <dbReference type="RuleBase" id="RU361115"/>
    </source>
</evidence>
<dbReference type="RefSeq" id="XP_033164091.1">
    <property type="nucleotide sequence ID" value="XM_033308200.1"/>
</dbReference>
<evidence type="ECO:0000256" key="6">
    <source>
        <dbReference type="ARBA" id="ARBA00022989"/>
    </source>
</evidence>
<organism evidence="11 12">
    <name type="scientific">Drosophila mauritiana</name>
    <name type="common">Fruit fly</name>
    <dbReference type="NCBI Taxonomy" id="7226"/>
    <lineage>
        <taxon>Eukaryota</taxon>
        <taxon>Metazoa</taxon>
        <taxon>Ecdysozoa</taxon>
        <taxon>Arthropoda</taxon>
        <taxon>Hexapoda</taxon>
        <taxon>Insecta</taxon>
        <taxon>Pterygota</taxon>
        <taxon>Neoptera</taxon>
        <taxon>Endopterygota</taxon>
        <taxon>Diptera</taxon>
        <taxon>Brachycera</taxon>
        <taxon>Muscomorpha</taxon>
        <taxon>Ephydroidea</taxon>
        <taxon>Drosophilidae</taxon>
        <taxon>Drosophila</taxon>
        <taxon>Sophophora</taxon>
    </lineage>
</organism>
<dbReference type="GO" id="GO:0034626">
    <property type="term" value="P:fatty acid elongation, polyunsaturated fatty acid"/>
    <property type="evidence" value="ECO:0007669"/>
    <property type="project" value="TreeGrafter"/>
</dbReference>
<dbReference type="PROSITE" id="PS01188">
    <property type="entry name" value="ELO"/>
    <property type="match status" value="1"/>
</dbReference>
<name>A0A6P8KL32_DROMA</name>
<keyword evidence="6 10" id="KW-1133">Transmembrane helix</keyword>
<keyword evidence="7 10" id="KW-0443">Lipid metabolism</keyword>
<keyword evidence="3 10" id="KW-0808">Transferase</keyword>
<sequence>MFAPIDPVKIPVFSDPWVTMVTLSGYLLFVLKLGPKIMENRKPFHLSGVIRVYNIFQILYNGLILVLGVHFLFILKAYQISCIVSLPMDHKYKDRERLICILYMLNKFVDLVETIFFVLRKKDRQISFLHVFHHFAMAFLGYLYYYFHGYGGVVFPQCLLNTAVHVIMYAYYYLSSISQELQRSLWWKKYITIAQLVQFGIILLHCTITLAQPDCAVNRPLTYGCGSLSAFFAVIFGQFYFHNYIKPGKKSSKQSAIH</sequence>
<keyword evidence="11" id="KW-1185">Reference proteome</keyword>
<dbReference type="GO" id="GO:0034625">
    <property type="term" value="P:fatty acid elongation, monounsaturated fatty acid"/>
    <property type="evidence" value="ECO:0007669"/>
    <property type="project" value="TreeGrafter"/>
</dbReference>
<evidence type="ECO:0000256" key="9">
    <source>
        <dbReference type="ARBA" id="ARBA00023160"/>
    </source>
</evidence>
<comment type="catalytic activity">
    <reaction evidence="10">
        <text>a very-long-chain acyl-CoA + malonyl-CoA + H(+) = a very-long-chain 3-oxoacyl-CoA + CO2 + CoA</text>
        <dbReference type="Rhea" id="RHEA:32727"/>
        <dbReference type="ChEBI" id="CHEBI:15378"/>
        <dbReference type="ChEBI" id="CHEBI:16526"/>
        <dbReference type="ChEBI" id="CHEBI:57287"/>
        <dbReference type="ChEBI" id="CHEBI:57384"/>
        <dbReference type="ChEBI" id="CHEBI:90725"/>
        <dbReference type="ChEBI" id="CHEBI:90736"/>
        <dbReference type="EC" id="2.3.1.199"/>
    </reaction>
</comment>
<keyword evidence="8 10" id="KW-0472">Membrane</keyword>
<dbReference type="GO" id="GO:0030148">
    <property type="term" value="P:sphingolipid biosynthetic process"/>
    <property type="evidence" value="ECO:0007669"/>
    <property type="project" value="TreeGrafter"/>
</dbReference>
<dbReference type="GO" id="GO:0019367">
    <property type="term" value="P:fatty acid elongation, saturated fatty acid"/>
    <property type="evidence" value="ECO:0007669"/>
    <property type="project" value="TreeGrafter"/>
</dbReference>
<dbReference type="Pfam" id="PF01151">
    <property type="entry name" value="ELO"/>
    <property type="match status" value="1"/>
</dbReference>
<comment type="similarity">
    <text evidence="10">Belongs to the ELO family.</text>
</comment>
<reference evidence="12" key="1">
    <citation type="submission" date="2025-08" db="UniProtKB">
        <authorList>
            <consortium name="RefSeq"/>
        </authorList>
    </citation>
    <scope>IDENTIFICATION</scope>
    <source>
        <strain evidence="12">Mau12</strain>
        <tissue evidence="12">Whole Body</tissue>
    </source>
</reference>
<keyword evidence="9 10" id="KW-0275">Fatty acid biosynthesis</keyword>
<dbReference type="Proteomes" id="UP000515162">
    <property type="component" value="Chromosome 3R"/>
</dbReference>
<dbReference type="GeneID" id="117143487"/>
<keyword evidence="2 10" id="KW-0444">Lipid biosynthesis</keyword>
<feature type="transmembrane region" description="Helical" evidence="10">
    <location>
        <begin position="126"/>
        <end position="147"/>
    </location>
</feature>
<feature type="transmembrane region" description="Helical" evidence="10">
    <location>
        <begin position="55"/>
        <end position="78"/>
    </location>
</feature>
<evidence type="ECO:0000313" key="12">
    <source>
        <dbReference type="RefSeq" id="XP_033164091.1"/>
    </source>
</evidence>
<dbReference type="InterPro" id="IPR002076">
    <property type="entry name" value="ELO_fam"/>
</dbReference>
<evidence type="ECO:0000256" key="8">
    <source>
        <dbReference type="ARBA" id="ARBA00023136"/>
    </source>
</evidence>
<feature type="transmembrane region" description="Helical" evidence="10">
    <location>
        <begin position="153"/>
        <end position="174"/>
    </location>
</feature>
<dbReference type="PANTHER" id="PTHR11157:SF116">
    <property type="entry name" value="ELONGATION OF VERY LONG CHAIN FATTY ACIDS PROTEIN-RELATED"/>
    <property type="match status" value="1"/>
</dbReference>
<feature type="transmembrane region" description="Helical" evidence="10">
    <location>
        <begin position="220"/>
        <end position="241"/>
    </location>
</feature>
<keyword evidence="5 10" id="KW-0276">Fatty acid metabolism</keyword>
<feature type="transmembrane region" description="Helical" evidence="10">
    <location>
        <begin position="17"/>
        <end position="34"/>
    </location>
</feature>
<dbReference type="AlphaFoldDB" id="A0A6P8KL32"/>
<protein>
    <recommendedName>
        <fullName evidence="10">Elongation of very long chain fatty acids protein</fullName>
        <ecNumber evidence="10">2.3.1.199</ecNumber>
    </recommendedName>
    <alternativeName>
        <fullName evidence="10">Very-long-chain 3-oxoacyl-CoA synthase</fullName>
    </alternativeName>
</protein>
<comment type="subcellular location">
    <subcellularLocation>
        <location evidence="1">Membrane</location>
        <topology evidence="1">Multi-pass membrane protein</topology>
    </subcellularLocation>
</comment>
<evidence type="ECO:0000313" key="11">
    <source>
        <dbReference type="Proteomes" id="UP000515162"/>
    </source>
</evidence>
<feature type="transmembrane region" description="Helical" evidence="10">
    <location>
        <begin position="98"/>
        <end position="119"/>
    </location>
</feature>
<evidence type="ECO:0000256" key="4">
    <source>
        <dbReference type="ARBA" id="ARBA00022692"/>
    </source>
</evidence>